<organism evidence="1 2">
    <name type="scientific">Enterococcus mundtii</name>
    <dbReference type="NCBI Taxonomy" id="53346"/>
    <lineage>
        <taxon>Bacteria</taxon>
        <taxon>Bacillati</taxon>
        <taxon>Bacillota</taxon>
        <taxon>Bacilli</taxon>
        <taxon>Lactobacillales</taxon>
        <taxon>Enterococcaceae</taxon>
        <taxon>Enterococcus</taxon>
    </lineage>
</organism>
<accession>A0A1V2UJG3</accession>
<name>A0A1V2UJG3_ENTMU</name>
<dbReference type="EMBL" id="MSTR01000005">
    <property type="protein sequence ID" value="ONN43541.1"/>
    <property type="molecule type" value="Genomic_DNA"/>
</dbReference>
<comment type="caution">
    <text evidence="1">The sequence shown here is derived from an EMBL/GenBank/DDBJ whole genome shotgun (WGS) entry which is preliminary data.</text>
</comment>
<evidence type="ECO:0000313" key="2">
    <source>
        <dbReference type="Proteomes" id="UP000189299"/>
    </source>
</evidence>
<evidence type="ECO:0000313" key="1">
    <source>
        <dbReference type="EMBL" id="ONN43541.1"/>
    </source>
</evidence>
<dbReference type="AlphaFoldDB" id="A0A1V2UJG3"/>
<gene>
    <name evidence="1" type="ORF">BTN92_06835</name>
</gene>
<dbReference type="OrthoDB" id="9554296at2"/>
<proteinExistence type="predicted"/>
<protein>
    <submittedName>
        <fullName evidence="1">Uncharacterized protein</fullName>
    </submittedName>
</protein>
<sequence length="276" mass="33418">MITLDKFIEQRLKDDKKNLLDLSKKETNLQDCVNYVFDYFNTYINIDETQFLQIENDEKVAKYQRQIEKYSSSVQGWLIEVYTQYNKKLNQQIPKLLNNIDVFLLTNSPESFRKYSYKCYSQLIKKYPFMENYIEQLYEFIIDQHRVLNYNYQFDQKEEASFNEKIDSYVVKTANKYKVNLLIWAQTYANNFYEYEHIWSAGTYDVSEFGKCYNPMKAKKNKFNIDTIYSQLSTLPYIRGKKKILEILVMYYWQKEIAPVDDNLYEEYMKQACDSV</sequence>
<dbReference type="Proteomes" id="UP000189299">
    <property type="component" value="Unassembled WGS sequence"/>
</dbReference>
<dbReference type="RefSeq" id="WP_077151496.1">
    <property type="nucleotide sequence ID" value="NZ_CABMMO010000005.1"/>
</dbReference>
<reference evidence="1 2" key="1">
    <citation type="submission" date="2016-12" db="EMBL/GenBank/DDBJ databases">
        <authorList>
            <person name="Song W.-J."/>
            <person name="Kurnit D.M."/>
        </authorList>
    </citation>
    <scope>NUCLEOTIDE SEQUENCE [LARGE SCALE GENOMIC DNA]</scope>
    <source>
        <strain evidence="1 2">CGB1038-1_S1</strain>
    </source>
</reference>